<feature type="compositionally biased region" description="Polar residues" evidence="1">
    <location>
        <begin position="142"/>
        <end position="153"/>
    </location>
</feature>
<evidence type="ECO:0000313" key="3">
    <source>
        <dbReference type="Proteomes" id="UP001140091"/>
    </source>
</evidence>
<dbReference type="AlphaFoldDB" id="A0A9W8JBV7"/>
<sequence length="166" mass="18868">MSTFVKNTSPSLAKRIEKEISNEAVKEDKAVKHALKELAHLEKKDIKASKNTDHAQKALEKAERKEESTLHALQKQTKKHDDAASLARRRTLEADNAYAQEEKVHRVLERKKAEVEAAIRNKDEHERERVRRLEEAAGLNFISASTTLDQPPNAQAEKGPDPRQLH</sequence>
<dbReference type="OrthoDB" id="3364747at2759"/>
<dbReference type="Proteomes" id="UP001140091">
    <property type="component" value="Unassembled WGS sequence"/>
</dbReference>
<evidence type="ECO:0000313" key="2">
    <source>
        <dbReference type="EMBL" id="KAJ2930223.1"/>
    </source>
</evidence>
<gene>
    <name evidence="2" type="ORF">H1R20_g6859</name>
</gene>
<dbReference type="EMBL" id="JANBPK010000847">
    <property type="protein sequence ID" value="KAJ2930223.1"/>
    <property type="molecule type" value="Genomic_DNA"/>
</dbReference>
<feature type="non-terminal residue" evidence="2">
    <location>
        <position position="166"/>
    </location>
</feature>
<keyword evidence="3" id="KW-1185">Reference proteome</keyword>
<comment type="caution">
    <text evidence="2">The sequence shown here is derived from an EMBL/GenBank/DDBJ whole genome shotgun (WGS) entry which is preliminary data.</text>
</comment>
<feature type="region of interest" description="Disordered" evidence="1">
    <location>
        <begin position="46"/>
        <end position="112"/>
    </location>
</feature>
<organism evidence="2 3">
    <name type="scientific">Candolleomyces eurysporus</name>
    <dbReference type="NCBI Taxonomy" id="2828524"/>
    <lineage>
        <taxon>Eukaryota</taxon>
        <taxon>Fungi</taxon>
        <taxon>Dikarya</taxon>
        <taxon>Basidiomycota</taxon>
        <taxon>Agaricomycotina</taxon>
        <taxon>Agaricomycetes</taxon>
        <taxon>Agaricomycetidae</taxon>
        <taxon>Agaricales</taxon>
        <taxon>Agaricineae</taxon>
        <taxon>Psathyrellaceae</taxon>
        <taxon>Candolleomyces</taxon>
    </lineage>
</organism>
<accession>A0A9W8JBV7</accession>
<name>A0A9W8JBV7_9AGAR</name>
<protein>
    <submittedName>
        <fullName evidence="2">Uncharacterized protein</fullName>
    </submittedName>
</protein>
<reference evidence="2" key="1">
    <citation type="submission" date="2022-06" db="EMBL/GenBank/DDBJ databases">
        <title>Genome Sequence of Candolleomyces eurysporus.</title>
        <authorList>
            <person name="Buettner E."/>
        </authorList>
    </citation>
    <scope>NUCLEOTIDE SEQUENCE</scope>
    <source>
        <strain evidence="2">VTCC 930004</strain>
    </source>
</reference>
<feature type="compositionally biased region" description="Basic and acidic residues" evidence="1">
    <location>
        <begin position="46"/>
        <end position="69"/>
    </location>
</feature>
<feature type="region of interest" description="Disordered" evidence="1">
    <location>
        <begin position="136"/>
        <end position="166"/>
    </location>
</feature>
<feature type="compositionally biased region" description="Basic and acidic residues" evidence="1">
    <location>
        <begin position="100"/>
        <end position="112"/>
    </location>
</feature>
<evidence type="ECO:0000256" key="1">
    <source>
        <dbReference type="SAM" id="MobiDB-lite"/>
    </source>
</evidence>
<proteinExistence type="predicted"/>